<feature type="transmembrane region" description="Helical" evidence="6">
    <location>
        <begin position="105"/>
        <end position="123"/>
    </location>
</feature>
<dbReference type="Gene3D" id="1.20.1720.10">
    <property type="entry name" value="Multidrug resistance protein D"/>
    <property type="match status" value="1"/>
</dbReference>
<dbReference type="EMBL" id="JAYGJQ010000001">
    <property type="protein sequence ID" value="MEA9355773.1"/>
    <property type="molecule type" value="Genomic_DNA"/>
</dbReference>
<dbReference type="Pfam" id="PF07690">
    <property type="entry name" value="MFS_1"/>
    <property type="match status" value="1"/>
</dbReference>
<keyword evidence="2" id="KW-0813">Transport</keyword>
<dbReference type="InterPro" id="IPR011701">
    <property type="entry name" value="MFS"/>
</dbReference>
<evidence type="ECO:0000313" key="8">
    <source>
        <dbReference type="EMBL" id="MEA9355773.1"/>
    </source>
</evidence>
<dbReference type="CDD" id="cd17321">
    <property type="entry name" value="MFS_MMR_MDR_like"/>
    <property type="match status" value="1"/>
</dbReference>
<evidence type="ECO:0000256" key="3">
    <source>
        <dbReference type="ARBA" id="ARBA00022692"/>
    </source>
</evidence>
<accession>A0ABU5VRV1</accession>
<feature type="transmembrane region" description="Helical" evidence="6">
    <location>
        <begin position="474"/>
        <end position="497"/>
    </location>
</feature>
<dbReference type="PROSITE" id="PS00216">
    <property type="entry name" value="SUGAR_TRANSPORT_1"/>
    <property type="match status" value="1"/>
</dbReference>
<sequence length="502" mass="54277">MFANKKSLYVLCAASGVCSLIMLDTNVVAVSLPAISKALGASFRDLEWVISSYILTFAIFLMPAGAISDNYGRKRSVMLGLVFFLLASLVCGFAPTVTILNIGRAAKGIGAAFLLIGSLAIIGKEFSDPRERAKAWGIWGSTLGLTITLSPVIGGIITTYLGWRWAFFINVPAVLILLAAINHYVTESSDPDADKLDIPGLITFTFALFFLSWFLIDASEVKITTPTMLLRLLGGLIFFGLFIYAEKKQKRGMLDLSLFKNKFFIGSVCSMLAYALSAQVMMNYIPLYLQNVFSLTPLAAGLHMLPFAIAMIIFPKFSLYLNEKFTQGQVLAIGLLTVSIGDLLGFFLVTSNSYPLVACALIIMGAGAGMLNGETTKAIMGSVPFNRSGMASGISTTTRFTGILFGVSGLGGILSIVTNASFNFELKKNQIRTPINPEFIKSILSGDLPKAMTKIDMNTQKDLLESGLRAFSNGFSTVLLTGSVISFCFAIVIYILMNPKKR</sequence>
<keyword evidence="5 6" id="KW-0472">Membrane</keyword>
<keyword evidence="3 6" id="KW-0812">Transmembrane</keyword>
<dbReference type="InterPro" id="IPR020846">
    <property type="entry name" value="MFS_dom"/>
</dbReference>
<dbReference type="SUPFAM" id="SSF103473">
    <property type="entry name" value="MFS general substrate transporter"/>
    <property type="match status" value="1"/>
</dbReference>
<feature type="transmembrane region" description="Helical" evidence="6">
    <location>
        <begin position="135"/>
        <end position="157"/>
    </location>
</feature>
<evidence type="ECO:0000256" key="4">
    <source>
        <dbReference type="ARBA" id="ARBA00022989"/>
    </source>
</evidence>
<feature type="domain" description="Major facilitator superfamily (MFS) profile" evidence="7">
    <location>
        <begin position="10"/>
        <end position="501"/>
    </location>
</feature>
<dbReference type="InterPro" id="IPR036259">
    <property type="entry name" value="MFS_trans_sf"/>
</dbReference>
<dbReference type="RefSeq" id="WP_323575404.1">
    <property type="nucleotide sequence ID" value="NZ_JAYGJQ010000001.1"/>
</dbReference>
<dbReference type="PANTHER" id="PTHR42718:SF9">
    <property type="entry name" value="MAJOR FACILITATOR SUPERFAMILY MULTIDRUG TRANSPORTER MFSC"/>
    <property type="match status" value="1"/>
</dbReference>
<feature type="transmembrane region" description="Helical" evidence="6">
    <location>
        <begin position="330"/>
        <end position="348"/>
    </location>
</feature>
<gene>
    <name evidence="8" type="ORF">SHI21_06160</name>
</gene>
<evidence type="ECO:0000259" key="7">
    <source>
        <dbReference type="PROSITE" id="PS50850"/>
    </source>
</evidence>
<feature type="transmembrane region" description="Helical" evidence="6">
    <location>
        <begin position="264"/>
        <end position="285"/>
    </location>
</feature>
<feature type="transmembrane region" description="Helical" evidence="6">
    <location>
        <begin position="196"/>
        <end position="216"/>
    </location>
</feature>
<feature type="transmembrane region" description="Helical" evidence="6">
    <location>
        <begin position="354"/>
        <end position="371"/>
    </location>
</feature>
<feature type="transmembrane region" description="Helical" evidence="6">
    <location>
        <begin position="79"/>
        <end position="99"/>
    </location>
</feature>
<feature type="transmembrane region" description="Helical" evidence="6">
    <location>
        <begin position="400"/>
        <end position="422"/>
    </location>
</feature>
<dbReference type="InterPro" id="IPR005829">
    <property type="entry name" value="Sugar_transporter_CS"/>
</dbReference>
<protein>
    <submittedName>
        <fullName evidence="8">MFS transporter</fullName>
    </submittedName>
</protein>
<evidence type="ECO:0000256" key="2">
    <source>
        <dbReference type="ARBA" id="ARBA00022448"/>
    </source>
</evidence>
<keyword evidence="4 6" id="KW-1133">Transmembrane helix</keyword>
<dbReference type="PROSITE" id="PS50850">
    <property type="entry name" value="MFS"/>
    <property type="match status" value="1"/>
</dbReference>
<dbReference type="Gene3D" id="1.20.1250.20">
    <property type="entry name" value="MFS general substrate transporter like domains"/>
    <property type="match status" value="1"/>
</dbReference>
<feature type="transmembrane region" description="Helical" evidence="6">
    <location>
        <begin position="163"/>
        <end position="184"/>
    </location>
</feature>
<dbReference type="PANTHER" id="PTHR42718">
    <property type="entry name" value="MAJOR FACILITATOR SUPERFAMILY MULTIDRUG TRANSPORTER MFSC"/>
    <property type="match status" value="1"/>
</dbReference>
<feature type="transmembrane region" description="Helical" evidence="6">
    <location>
        <begin position="297"/>
        <end position="318"/>
    </location>
</feature>
<evidence type="ECO:0000256" key="5">
    <source>
        <dbReference type="ARBA" id="ARBA00023136"/>
    </source>
</evidence>
<proteinExistence type="predicted"/>
<evidence type="ECO:0000313" key="9">
    <source>
        <dbReference type="Proteomes" id="UP001302274"/>
    </source>
</evidence>
<keyword evidence="9" id="KW-1185">Reference proteome</keyword>
<feature type="transmembrane region" description="Helical" evidence="6">
    <location>
        <begin position="48"/>
        <end position="67"/>
    </location>
</feature>
<reference evidence="8 9" key="1">
    <citation type="submission" date="2023-11" db="EMBL/GenBank/DDBJ databases">
        <title>A Novel Polar Bacteriovorax (B. antarcticus) Isolated from the Biocrust in Antarctica.</title>
        <authorList>
            <person name="Mun W."/>
            <person name="Choi S.Y."/>
            <person name="Mitchell R.J."/>
        </authorList>
    </citation>
    <scope>NUCLEOTIDE SEQUENCE [LARGE SCALE GENOMIC DNA]</scope>
    <source>
        <strain evidence="8 9">PP10</strain>
    </source>
</reference>
<organism evidence="8 9">
    <name type="scientific">Bacteriovorax antarcticus</name>
    <dbReference type="NCBI Taxonomy" id="3088717"/>
    <lineage>
        <taxon>Bacteria</taxon>
        <taxon>Pseudomonadati</taxon>
        <taxon>Bdellovibrionota</taxon>
        <taxon>Bacteriovoracia</taxon>
        <taxon>Bacteriovoracales</taxon>
        <taxon>Bacteriovoracaceae</taxon>
        <taxon>Bacteriovorax</taxon>
    </lineage>
</organism>
<evidence type="ECO:0000256" key="1">
    <source>
        <dbReference type="ARBA" id="ARBA00004141"/>
    </source>
</evidence>
<evidence type="ECO:0000256" key="6">
    <source>
        <dbReference type="SAM" id="Phobius"/>
    </source>
</evidence>
<name>A0ABU5VRV1_9BACT</name>
<dbReference type="Proteomes" id="UP001302274">
    <property type="component" value="Unassembled WGS sequence"/>
</dbReference>
<comment type="subcellular location">
    <subcellularLocation>
        <location evidence="1">Membrane</location>
        <topology evidence="1">Multi-pass membrane protein</topology>
    </subcellularLocation>
</comment>
<feature type="transmembrane region" description="Helical" evidence="6">
    <location>
        <begin position="228"/>
        <end position="244"/>
    </location>
</feature>
<comment type="caution">
    <text evidence="8">The sequence shown here is derived from an EMBL/GenBank/DDBJ whole genome shotgun (WGS) entry which is preliminary data.</text>
</comment>